<evidence type="ECO:0000313" key="3">
    <source>
        <dbReference type="Proteomes" id="UP001197875"/>
    </source>
</evidence>
<dbReference type="Proteomes" id="UP001197875">
    <property type="component" value="Unassembled WGS sequence"/>
</dbReference>
<keyword evidence="3" id="KW-1185">Reference proteome</keyword>
<dbReference type="PANTHER" id="PTHR33169:SF14">
    <property type="entry name" value="TRANSCRIPTIONAL REGULATOR RV3488"/>
    <property type="match status" value="1"/>
</dbReference>
<accession>A0AAE3DUB4</accession>
<dbReference type="InterPro" id="IPR036388">
    <property type="entry name" value="WH-like_DNA-bd_sf"/>
</dbReference>
<dbReference type="RefSeq" id="WP_227615916.1">
    <property type="nucleotide sequence ID" value="NZ_JAJEPR010000031.1"/>
</dbReference>
<dbReference type="AlphaFoldDB" id="A0AAE3DUB4"/>
<evidence type="ECO:0000259" key="1">
    <source>
        <dbReference type="Pfam" id="PF03551"/>
    </source>
</evidence>
<sequence>MARNDSLRRGNNIEMLILSILSTEDCYGYQLSLLIKDYSQGKISLPEGSLYPALYKLVDNGLISDEKRQVGKRLTRVYYHMEPEGKDYLNQLIEEYNSLHSGIQSILNKTKEGDELTHVQKTQ</sequence>
<dbReference type="EMBL" id="JAJEPR010000031">
    <property type="protein sequence ID" value="MCC2190881.1"/>
    <property type="molecule type" value="Genomic_DNA"/>
</dbReference>
<organism evidence="2 3">
    <name type="scientific">Fusicatenibacter faecihominis</name>
    <dbReference type="NCBI Taxonomy" id="2881276"/>
    <lineage>
        <taxon>Bacteria</taxon>
        <taxon>Bacillati</taxon>
        <taxon>Bacillota</taxon>
        <taxon>Clostridia</taxon>
        <taxon>Lachnospirales</taxon>
        <taxon>Lachnospiraceae</taxon>
        <taxon>Fusicatenibacter</taxon>
    </lineage>
</organism>
<dbReference type="Pfam" id="PF03551">
    <property type="entry name" value="PadR"/>
    <property type="match status" value="1"/>
</dbReference>
<proteinExistence type="predicted"/>
<reference evidence="2 3" key="1">
    <citation type="submission" date="2021-10" db="EMBL/GenBank/DDBJ databases">
        <title>Anaerobic single-cell dispensing facilitates the cultivation of human gut bacteria.</title>
        <authorList>
            <person name="Afrizal A."/>
        </authorList>
    </citation>
    <scope>NUCLEOTIDE SEQUENCE [LARGE SCALE GENOMIC DNA]</scope>
    <source>
        <strain evidence="2 3">CLA-AA-H277</strain>
    </source>
</reference>
<dbReference type="InterPro" id="IPR036390">
    <property type="entry name" value="WH_DNA-bd_sf"/>
</dbReference>
<feature type="domain" description="Transcription regulator PadR N-terminal" evidence="1">
    <location>
        <begin position="17"/>
        <end position="90"/>
    </location>
</feature>
<name>A0AAE3DUB4_9FIRM</name>
<dbReference type="InterPro" id="IPR005149">
    <property type="entry name" value="Tscrpt_reg_PadR_N"/>
</dbReference>
<dbReference type="InterPro" id="IPR052509">
    <property type="entry name" value="Metal_resp_DNA-bind_regulator"/>
</dbReference>
<protein>
    <submittedName>
        <fullName evidence="2">PadR family transcriptional regulator</fullName>
    </submittedName>
</protein>
<evidence type="ECO:0000313" key="2">
    <source>
        <dbReference type="EMBL" id="MCC2190881.1"/>
    </source>
</evidence>
<dbReference type="Gene3D" id="1.10.10.10">
    <property type="entry name" value="Winged helix-like DNA-binding domain superfamily/Winged helix DNA-binding domain"/>
    <property type="match status" value="1"/>
</dbReference>
<comment type="caution">
    <text evidence="2">The sequence shown here is derived from an EMBL/GenBank/DDBJ whole genome shotgun (WGS) entry which is preliminary data.</text>
</comment>
<dbReference type="SUPFAM" id="SSF46785">
    <property type="entry name" value="Winged helix' DNA-binding domain"/>
    <property type="match status" value="1"/>
</dbReference>
<dbReference type="PANTHER" id="PTHR33169">
    <property type="entry name" value="PADR-FAMILY TRANSCRIPTIONAL REGULATOR"/>
    <property type="match status" value="1"/>
</dbReference>
<gene>
    <name evidence="2" type="ORF">LKD71_13910</name>
</gene>